<feature type="non-terminal residue" evidence="2">
    <location>
        <position position="1"/>
    </location>
</feature>
<feature type="region of interest" description="Disordered" evidence="1">
    <location>
        <begin position="296"/>
        <end position="327"/>
    </location>
</feature>
<evidence type="ECO:0000313" key="3">
    <source>
        <dbReference type="Proteomes" id="UP000769617"/>
    </source>
</evidence>
<feature type="compositionally biased region" description="Polar residues" evidence="1">
    <location>
        <begin position="315"/>
        <end position="327"/>
    </location>
</feature>
<comment type="caution">
    <text evidence="2">The sequence shown here is derived from an EMBL/GenBank/DDBJ whole genome shotgun (WGS) entry which is preliminary data.</text>
</comment>
<organism evidence="2 3">
    <name type="scientific">Billgrantia antri</name>
    <dbReference type="NCBI Taxonomy" id="2846777"/>
    <lineage>
        <taxon>Bacteria</taxon>
        <taxon>Pseudomonadati</taxon>
        <taxon>Pseudomonadota</taxon>
        <taxon>Gammaproteobacteria</taxon>
        <taxon>Oceanospirillales</taxon>
        <taxon>Halomonadaceae</taxon>
        <taxon>Billgrantia</taxon>
    </lineage>
</organism>
<accession>A0ABS6ZTS2</accession>
<reference evidence="2 3" key="1">
    <citation type="submission" date="2021-07" db="EMBL/GenBank/DDBJ databases">
        <authorList>
            <person name="So Y."/>
        </authorList>
    </citation>
    <scope>NUCLEOTIDE SEQUENCE [LARGE SCALE GENOMIC DNA]</scope>
    <source>
        <strain evidence="2 3">Y3S6</strain>
    </source>
</reference>
<proteinExistence type="predicted"/>
<keyword evidence="3" id="KW-1185">Reference proteome</keyword>
<sequence length="327" mass="36121">LQAALRPIQYPIEAASQPEGRLSPTGIYSPCCAQRINAEQLIRRHNMLCFDLPNSIAALWGSIASFLNSSFISAFLSALAGAGFGVWGAQKVAERSSRAIELLEGLRQANAIVVLATTIANQALSVKKQHVKPLSDQYFKDRDAAKELQYKLSNGTPAQPTTFQFQLTKITPLTLPIEALKSLTFSAQLMPGRALALVSMTEQSIAELSNAINTRSEIIDALQRSNLPSHILCFDYYGLQRPDGNTHAMYHDVMVAVSQYTDDVAFFSTELAEELQSHAARMRERLLKIRRDAPKANSVDFSGPRESGLMPPRENYSSWLSGFRSQE</sequence>
<name>A0ABS6ZTS2_9GAMM</name>
<evidence type="ECO:0000256" key="1">
    <source>
        <dbReference type="SAM" id="MobiDB-lite"/>
    </source>
</evidence>
<dbReference type="Proteomes" id="UP000769617">
    <property type="component" value="Unassembled WGS sequence"/>
</dbReference>
<gene>
    <name evidence="2" type="ORF">KPL81_20105</name>
</gene>
<dbReference type="EMBL" id="JAHYCA010000010">
    <property type="protein sequence ID" value="MBW6393459.1"/>
    <property type="molecule type" value="Genomic_DNA"/>
</dbReference>
<evidence type="ECO:0000313" key="2">
    <source>
        <dbReference type="EMBL" id="MBW6393459.1"/>
    </source>
</evidence>
<dbReference type="RefSeq" id="WP_219793642.1">
    <property type="nucleotide sequence ID" value="NZ_JAHYCA010000010.1"/>
</dbReference>
<protein>
    <submittedName>
        <fullName evidence="2">Uncharacterized protein</fullName>
    </submittedName>
</protein>